<keyword evidence="2" id="KW-1133">Transmembrane helix</keyword>
<feature type="region of interest" description="Disordered" evidence="1">
    <location>
        <begin position="356"/>
        <end position="448"/>
    </location>
</feature>
<feature type="region of interest" description="Disordered" evidence="1">
    <location>
        <begin position="1"/>
        <end position="164"/>
    </location>
</feature>
<feature type="compositionally biased region" description="Low complexity" evidence="1">
    <location>
        <begin position="419"/>
        <end position="436"/>
    </location>
</feature>
<feature type="compositionally biased region" description="Low complexity" evidence="1">
    <location>
        <begin position="31"/>
        <end position="49"/>
    </location>
</feature>
<organism evidence="3 4">
    <name type="scientific">Cerrena zonata</name>
    <dbReference type="NCBI Taxonomy" id="2478898"/>
    <lineage>
        <taxon>Eukaryota</taxon>
        <taxon>Fungi</taxon>
        <taxon>Dikarya</taxon>
        <taxon>Basidiomycota</taxon>
        <taxon>Agaricomycotina</taxon>
        <taxon>Agaricomycetes</taxon>
        <taxon>Polyporales</taxon>
        <taxon>Cerrenaceae</taxon>
        <taxon>Cerrena</taxon>
    </lineage>
</organism>
<name>A0AAW0F7T4_9APHY</name>
<comment type="caution">
    <text evidence="3">The sequence shown here is derived from an EMBL/GenBank/DDBJ whole genome shotgun (WGS) entry which is preliminary data.</text>
</comment>
<feature type="transmembrane region" description="Helical" evidence="2">
    <location>
        <begin position="207"/>
        <end position="229"/>
    </location>
</feature>
<sequence length="465" mass="48555">MSANVARHANATPAPTRTAYREWNAVGKRQSLTLPIPTPSASPSASDSSVQPDGLSSNASSESSSAPPSSEPSSTPSSTPSSQESSSQPPSSQPPSSSPSSTPTSTPSSTPESSSSSSSLPPSSSSSSSSQSLPPSSSAESSSASPPQSLTSAPPTQSSASFSSAQTTITTTFVTDINGVQQTITSAIPTTIDSAPSSSGGSSQQRAIIAGSVIGGIALLAIVASLILFTKRKNYRRLRVFGQPRSRSMLLAGEDFDDSDPPMTQYRDYPPTPTSGGTLPSRHTPYRDNQQVQFPMASSSTNTSPHLATLRASESGSIFREDVWPPPGEASRFVDPILATSSQVNLGGIVEDVMGEHNRRTPSPLPQPRPPSYHLRSGSFGSDPFRATPSPSVHSHQPRNSMMDDSDPALITPPKLFVTNPNSTTSPTSPSPTSKPRNWLERSPTPRVSVIIPDDESHVSMGEAM</sequence>
<reference evidence="3 4" key="1">
    <citation type="submission" date="2022-09" db="EMBL/GenBank/DDBJ databases">
        <authorList>
            <person name="Palmer J.M."/>
        </authorList>
    </citation>
    <scope>NUCLEOTIDE SEQUENCE [LARGE SCALE GENOMIC DNA]</scope>
    <source>
        <strain evidence="3 4">DSM 7382</strain>
    </source>
</reference>
<accession>A0AAW0F7T4</accession>
<proteinExistence type="predicted"/>
<gene>
    <name evidence="3" type="ORF">QCA50_020651</name>
</gene>
<feature type="compositionally biased region" description="Low complexity" evidence="1">
    <location>
        <begin position="56"/>
        <end position="90"/>
    </location>
</feature>
<dbReference type="AlphaFoldDB" id="A0AAW0F7T4"/>
<dbReference type="Proteomes" id="UP001385951">
    <property type="component" value="Unassembled WGS sequence"/>
</dbReference>
<feature type="compositionally biased region" description="Polar residues" evidence="1">
    <location>
        <begin position="389"/>
        <end position="400"/>
    </location>
</feature>
<evidence type="ECO:0000313" key="3">
    <source>
        <dbReference type="EMBL" id="KAK7676388.1"/>
    </source>
</evidence>
<keyword evidence="4" id="KW-1185">Reference proteome</keyword>
<evidence type="ECO:0000256" key="1">
    <source>
        <dbReference type="SAM" id="MobiDB-lite"/>
    </source>
</evidence>
<keyword evidence="2" id="KW-0472">Membrane</keyword>
<feature type="compositionally biased region" description="Low complexity" evidence="1">
    <location>
        <begin position="98"/>
        <end position="164"/>
    </location>
</feature>
<evidence type="ECO:0000313" key="4">
    <source>
        <dbReference type="Proteomes" id="UP001385951"/>
    </source>
</evidence>
<dbReference type="EMBL" id="JASBNA010000119">
    <property type="protein sequence ID" value="KAK7676388.1"/>
    <property type="molecule type" value="Genomic_DNA"/>
</dbReference>
<keyword evidence="2" id="KW-0812">Transmembrane</keyword>
<evidence type="ECO:0000256" key="2">
    <source>
        <dbReference type="SAM" id="Phobius"/>
    </source>
</evidence>
<protein>
    <submittedName>
        <fullName evidence="3">Uncharacterized protein</fullName>
    </submittedName>
</protein>